<feature type="compositionally biased region" description="Basic and acidic residues" evidence="9">
    <location>
        <begin position="36"/>
        <end position="46"/>
    </location>
</feature>
<dbReference type="InterPro" id="IPR040203">
    <property type="entry name" value="Sld2"/>
</dbReference>
<dbReference type="GO" id="GO:0031261">
    <property type="term" value="C:DNA replication preinitiation complex"/>
    <property type="evidence" value="ECO:0007669"/>
    <property type="project" value="TreeGrafter"/>
</dbReference>
<dbReference type="GO" id="GO:0003688">
    <property type="term" value="F:DNA replication origin binding"/>
    <property type="evidence" value="ECO:0007669"/>
    <property type="project" value="TreeGrafter"/>
</dbReference>
<dbReference type="OrthoDB" id="8775810at2759"/>
<keyword evidence="4 8" id="KW-0235">DNA replication</keyword>
<keyword evidence="5 8" id="KW-0539">Nucleus</keyword>
<dbReference type="PANTHER" id="PTHR28124:SF1">
    <property type="entry name" value="DNA REPLICATION REGULATOR SLD2"/>
    <property type="match status" value="1"/>
</dbReference>
<comment type="function">
    <text evidence="7 8">Has a role in the initiation of DNA replication. Required at S-phase checkpoint.</text>
</comment>
<dbReference type="GO" id="GO:1902977">
    <property type="term" value="P:mitotic DNA replication preinitiation complex assembly"/>
    <property type="evidence" value="ECO:0007669"/>
    <property type="project" value="TreeGrafter"/>
</dbReference>
<feature type="region of interest" description="Disordered" evidence="9">
    <location>
        <begin position="481"/>
        <end position="500"/>
    </location>
</feature>
<reference evidence="10 11" key="1">
    <citation type="journal article" date="2014" name="Genome Announc.">
        <title>Draft genome sequence of the pathogenic fungus Scedosporium apiospermum.</title>
        <authorList>
            <person name="Vandeputte P."/>
            <person name="Ghamrawi S."/>
            <person name="Rechenmann M."/>
            <person name="Iltis A."/>
            <person name="Giraud S."/>
            <person name="Fleury M."/>
            <person name="Thornton C."/>
            <person name="Delhaes L."/>
            <person name="Meyer W."/>
            <person name="Papon N."/>
            <person name="Bouchara J.P."/>
        </authorList>
    </citation>
    <scope>NUCLEOTIDE SEQUENCE [LARGE SCALE GENOMIC DNA]</scope>
    <source>
        <strain evidence="10 11">IHEM 14462</strain>
    </source>
</reference>
<feature type="compositionally biased region" description="Basic residues" evidence="9">
    <location>
        <begin position="343"/>
        <end position="356"/>
    </location>
</feature>
<dbReference type="GO" id="GO:0003697">
    <property type="term" value="F:single-stranded DNA binding"/>
    <property type="evidence" value="ECO:0007669"/>
    <property type="project" value="TreeGrafter"/>
</dbReference>
<keyword evidence="11" id="KW-1185">Reference proteome</keyword>
<dbReference type="KEGG" id="sapo:SAPIO_CDS3871"/>
<dbReference type="EMBL" id="JOWA01000089">
    <property type="protein sequence ID" value="KEZ44105.1"/>
    <property type="molecule type" value="Genomic_DNA"/>
</dbReference>
<dbReference type="VEuPathDB" id="FungiDB:SAPIO_CDS3871"/>
<dbReference type="CDD" id="cd22289">
    <property type="entry name" value="RecQL4_SLD2_NTD"/>
    <property type="match status" value="1"/>
</dbReference>
<dbReference type="RefSeq" id="XP_016643904.1">
    <property type="nucleotide sequence ID" value="XM_016786561.1"/>
</dbReference>
<dbReference type="Proteomes" id="UP000028545">
    <property type="component" value="Unassembled WGS sequence"/>
</dbReference>
<proteinExistence type="inferred from homology"/>
<dbReference type="AlphaFoldDB" id="A0A084G9U3"/>
<feature type="compositionally biased region" description="Basic and acidic residues" evidence="9">
    <location>
        <begin position="58"/>
        <end position="71"/>
    </location>
</feature>
<dbReference type="InterPro" id="IPR021110">
    <property type="entry name" value="DNA_rep_checkpnt_protein"/>
</dbReference>
<organism evidence="10 11">
    <name type="scientific">Pseudallescheria apiosperma</name>
    <name type="common">Scedosporium apiospermum</name>
    <dbReference type="NCBI Taxonomy" id="563466"/>
    <lineage>
        <taxon>Eukaryota</taxon>
        <taxon>Fungi</taxon>
        <taxon>Dikarya</taxon>
        <taxon>Ascomycota</taxon>
        <taxon>Pezizomycotina</taxon>
        <taxon>Sordariomycetes</taxon>
        <taxon>Hypocreomycetidae</taxon>
        <taxon>Microascales</taxon>
        <taxon>Microascaceae</taxon>
        <taxon>Scedosporium</taxon>
    </lineage>
</organism>
<name>A0A084G9U3_PSEDA</name>
<keyword evidence="6 8" id="KW-0131">Cell cycle</keyword>
<sequence>MDAARKAALESQCQSLRASLKEWEHQWSASHGGSKPSRDAIKANPDIAKKYKEYNKLRDILSGKAKDESTSTKRKSAPEPAQTPVKRSKYVNLTDTRQKEDVPPVASTPSHDRFAPSPVAPTSIGPTPHRDGKVLGLFAFLDNGAVTPSKKDNEENRTMLLETPSRANEIEDFKLGRTPTSSSRRQYLDLLVTPLKATDGNARAAQTTPQSVSKLQFGTPSFLRRKTLPVVEETEEYESPKKLRRISRKPFARGLSAIVANLRKVEESQFEDDEAAMRELEAETFAPREILFAKPTKPASDPVVPDSQAGKKTKKLLGGFDDEAEYDSPVEEQTDRGLPIKDYKKKGAKRTTRRAIMRPTFIRRPAEETVYHEDEVTDEEDAAVPETQFDPTAVPDELEDISDGGSEFAPDPAPEANEASGVDNLVKAIRAGRKRTAKALEEDHAEAAKEAKAKDKEEGKVRKVARKVNELAHANFKRLKLRNYGAKGGPGHNSRFRRRR</sequence>
<protein>
    <recommendedName>
        <fullName evidence="3 8">DNA replication regulator SLD2</fullName>
    </recommendedName>
</protein>
<dbReference type="Pfam" id="PF11719">
    <property type="entry name" value="Drc1-Sld2"/>
    <property type="match status" value="1"/>
</dbReference>
<dbReference type="PANTHER" id="PTHR28124">
    <property type="entry name" value="DNA REPLICATION REGULATOR SLD2"/>
    <property type="match status" value="1"/>
</dbReference>
<evidence type="ECO:0000256" key="2">
    <source>
        <dbReference type="ARBA" id="ARBA00007276"/>
    </source>
</evidence>
<evidence type="ECO:0000256" key="5">
    <source>
        <dbReference type="ARBA" id="ARBA00023242"/>
    </source>
</evidence>
<evidence type="ECO:0000256" key="1">
    <source>
        <dbReference type="ARBA" id="ARBA00004123"/>
    </source>
</evidence>
<evidence type="ECO:0000256" key="3">
    <source>
        <dbReference type="ARBA" id="ARBA00018363"/>
    </source>
</evidence>
<comment type="subcellular location">
    <subcellularLocation>
        <location evidence="1 8">Nucleus</location>
    </subcellularLocation>
</comment>
<feature type="region of interest" description="Disordered" evidence="9">
    <location>
        <begin position="440"/>
        <end position="462"/>
    </location>
</feature>
<dbReference type="GeneID" id="27722943"/>
<evidence type="ECO:0000256" key="9">
    <source>
        <dbReference type="SAM" id="MobiDB-lite"/>
    </source>
</evidence>
<dbReference type="GO" id="GO:0000727">
    <property type="term" value="P:double-strand break repair via break-induced replication"/>
    <property type="evidence" value="ECO:0007669"/>
    <property type="project" value="TreeGrafter"/>
</dbReference>
<evidence type="ECO:0000256" key="7">
    <source>
        <dbReference type="ARBA" id="ARBA00025253"/>
    </source>
</evidence>
<accession>A0A084G9U3</accession>
<dbReference type="HOGENOM" id="CLU_033089_0_0_1"/>
<feature type="compositionally biased region" description="Basic and acidic residues" evidence="9">
    <location>
        <begin position="333"/>
        <end position="342"/>
    </location>
</feature>
<evidence type="ECO:0000313" key="11">
    <source>
        <dbReference type="Proteomes" id="UP000028545"/>
    </source>
</evidence>
<feature type="compositionally biased region" description="Basic and acidic residues" evidence="9">
    <location>
        <begin position="440"/>
        <end position="461"/>
    </location>
</feature>
<comment type="similarity">
    <text evidence="2 8">Belongs to the SLD2 family.</text>
</comment>
<evidence type="ECO:0000313" key="10">
    <source>
        <dbReference type="EMBL" id="KEZ44105.1"/>
    </source>
</evidence>
<dbReference type="FunFam" id="1.10.10.1460:FF:000001">
    <property type="entry name" value="DNA replication regulator Sld2"/>
    <property type="match status" value="1"/>
</dbReference>
<dbReference type="GO" id="GO:0006270">
    <property type="term" value="P:DNA replication initiation"/>
    <property type="evidence" value="ECO:0007669"/>
    <property type="project" value="UniProtKB-UniRule"/>
</dbReference>
<dbReference type="Gene3D" id="1.10.10.1460">
    <property type="match status" value="1"/>
</dbReference>
<feature type="region of interest" description="Disordered" evidence="9">
    <location>
        <begin position="23"/>
        <end position="46"/>
    </location>
</feature>
<evidence type="ECO:0000256" key="4">
    <source>
        <dbReference type="ARBA" id="ARBA00022705"/>
    </source>
</evidence>
<feature type="region of interest" description="Disordered" evidence="9">
    <location>
        <begin position="296"/>
        <end position="421"/>
    </location>
</feature>
<feature type="region of interest" description="Disordered" evidence="9">
    <location>
        <begin position="58"/>
        <end position="128"/>
    </location>
</feature>
<dbReference type="OMA" id="AVRMPQK"/>
<comment type="caution">
    <text evidence="10">The sequence shown here is derived from an EMBL/GenBank/DDBJ whole genome shotgun (WGS) entry which is preliminary data.</text>
</comment>
<feature type="compositionally biased region" description="Acidic residues" evidence="9">
    <location>
        <begin position="320"/>
        <end position="332"/>
    </location>
</feature>
<gene>
    <name evidence="10" type="ORF">SAPIO_CDS3871</name>
</gene>
<evidence type="ECO:0000256" key="8">
    <source>
        <dbReference type="RuleBase" id="RU367067"/>
    </source>
</evidence>
<feature type="compositionally biased region" description="Basic and acidic residues" evidence="9">
    <location>
        <begin position="364"/>
        <end position="374"/>
    </location>
</feature>
<evidence type="ECO:0000256" key="6">
    <source>
        <dbReference type="ARBA" id="ARBA00023306"/>
    </source>
</evidence>